<name>A0ABU6TR63_9FABA</name>
<evidence type="ECO:0000313" key="1">
    <source>
        <dbReference type="EMBL" id="MED6151299.1"/>
    </source>
</evidence>
<keyword evidence="2" id="KW-1185">Reference proteome</keyword>
<reference evidence="1 2" key="1">
    <citation type="journal article" date="2023" name="Plants (Basel)">
        <title>Bridging the Gap: Combining Genomics and Transcriptomics Approaches to Understand Stylosanthes scabra, an Orphan Legume from the Brazilian Caatinga.</title>
        <authorList>
            <person name="Ferreira-Neto J.R.C."/>
            <person name="da Silva M.D."/>
            <person name="Binneck E."/>
            <person name="de Melo N.F."/>
            <person name="da Silva R.H."/>
            <person name="de Melo A.L.T.M."/>
            <person name="Pandolfi V."/>
            <person name="Bustamante F.O."/>
            <person name="Brasileiro-Vidal A.C."/>
            <person name="Benko-Iseppon A.M."/>
        </authorList>
    </citation>
    <scope>NUCLEOTIDE SEQUENCE [LARGE SCALE GENOMIC DNA]</scope>
    <source>
        <tissue evidence="1">Leaves</tissue>
    </source>
</reference>
<evidence type="ECO:0000313" key="2">
    <source>
        <dbReference type="Proteomes" id="UP001341840"/>
    </source>
</evidence>
<dbReference type="EMBL" id="JASCZI010091827">
    <property type="protein sequence ID" value="MED6151299.1"/>
    <property type="molecule type" value="Genomic_DNA"/>
</dbReference>
<accession>A0ABU6TR63</accession>
<comment type="caution">
    <text evidence="1">The sequence shown here is derived from an EMBL/GenBank/DDBJ whole genome shotgun (WGS) entry which is preliminary data.</text>
</comment>
<sequence>MLTSNSPILNTYNTQFKHANTKTPLNHHGFYLKPRVWVGIVSPGISQLMGFDYHAQKHARSSPNSQNSKTHMVVKSFSCRILRKENEPLNEWQNCNFTVWSVSGQTFSEGVRSRVLNIFVSTPMYSIPFYFIPDGAKSSNVRRQSSSKFFSRASVPMRLVPYSQFVNRVIRVFDRHRVSTFHPSGYFKVGIRFCSDAEGDKGRPRYNRCRRFHCGDGSPTRRSSKAPKTPTLIRLSRSLGNSRKVCYRETNTRFLESVGPITSPRSTFPQGKECFFLLSYVF</sequence>
<gene>
    <name evidence="1" type="ORF">PIB30_081184</name>
</gene>
<dbReference type="Proteomes" id="UP001341840">
    <property type="component" value="Unassembled WGS sequence"/>
</dbReference>
<protein>
    <submittedName>
        <fullName evidence="1">Uncharacterized protein</fullName>
    </submittedName>
</protein>
<organism evidence="1 2">
    <name type="scientific">Stylosanthes scabra</name>
    <dbReference type="NCBI Taxonomy" id="79078"/>
    <lineage>
        <taxon>Eukaryota</taxon>
        <taxon>Viridiplantae</taxon>
        <taxon>Streptophyta</taxon>
        <taxon>Embryophyta</taxon>
        <taxon>Tracheophyta</taxon>
        <taxon>Spermatophyta</taxon>
        <taxon>Magnoliopsida</taxon>
        <taxon>eudicotyledons</taxon>
        <taxon>Gunneridae</taxon>
        <taxon>Pentapetalae</taxon>
        <taxon>rosids</taxon>
        <taxon>fabids</taxon>
        <taxon>Fabales</taxon>
        <taxon>Fabaceae</taxon>
        <taxon>Papilionoideae</taxon>
        <taxon>50 kb inversion clade</taxon>
        <taxon>dalbergioids sensu lato</taxon>
        <taxon>Dalbergieae</taxon>
        <taxon>Pterocarpus clade</taxon>
        <taxon>Stylosanthes</taxon>
    </lineage>
</organism>
<proteinExistence type="predicted"/>